<dbReference type="EnsemblPlants" id="OB03G29890.1">
    <property type="protein sequence ID" value="OB03G29890.1"/>
    <property type="gene ID" value="OB03G29890"/>
</dbReference>
<dbReference type="Gramene" id="OB03G29890.1">
    <property type="protein sequence ID" value="OB03G29890.1"/>
    <property type="gene ID" value="OB03G29890"/>
</dbReference>
<evidence type="ECO:0000313" key="2">
    <source>
        <dbReference type="EnsemblPlants" id="OB03G29890.1"/>
    </source>
</evidence>
<name>J3LPL3_ORYBR</name>
<organism evidence="2">
    <name type="scientific">Oryza brachyantha</name>
    <name type="common">malo sina</name>
    <dbReference type="NCBI Taxonomy" id="4533"/>
    <lineage>
        <taxon>Eukaryota</taxon>
        <taxon>Viridiplantae</taxon>
        <taxon>Streptophyta</taxon>
        <taxon>Embryophyta</taxon>
        <taxon>Tracheophyta</taxon>
        <taxon>Spermatophyta</taxon>
        <taxon>Magnoliopsida</taxon>
        <taxon>Liliopsida</taxon>
        <taxon>Poales</taxon>
        <taxon>Poaceae</taxon>
        <taxon>BOP clade</taxon>
        <taxon>Oryzoideae</taxon>
        <taxon>Oryzeae</taxon>
        <taxon>Oryzinae</taxon>
        <taxon>Oryza</taxon>
    </lineage>
</organism>
<accession>J3LPL3</accession>
<evidence type="ECO:0000256" key="1">
    <source>
        <dbReference type="SAM" id="Phobius"/>
    </source>
</evidence>
<dbReference type="Proteomes" id="UP000006038">
    <property type="component" value="Chromosome 3"/>
</dbReference>
<sequence>MCSPDRHHVRQMLCMLHAVGVNCYQHAWLAVMLGLRGRSKNHWERLMFDMVLKI</sequence>
<dbReference type="AlphaFoldDB" id="J3LPL3"/>
<reference evidence="2" key="1">
    <citation type="journal article" date="2013" name="Nat. Commun.">
        <title>Whole-genome sequencing of Oryza brachyantha reveals mechanisms underlying Oryza genome evolution.</title>
        <authorList>
            <person name="Chen J."/>
            <person name="Huang Q."/>
            <person name="Gao D."/>
            <person name="Wang J."/>
            <person name="Lang Y."/>
            <person name="Liu T."/>
            <person name="Li B."/>
            <person name="Bai Z."/>
            <person name="Luis Goicoechea J."/>
            <person name="Liang C."/>
            <person name="Chen C."/>
            <person name="Zhang W."/>
            <person name="Sun S."/>
            <person name="Liao Y."/>
            <person name="Zhang X."/>
            <person name="Yang L."/>
            <person name="Song C."/>
            <person name="Wang M."/>
            <person name="Shi J."/>
            <person name="Liu G."/>
            <person name="Liu J."/>
            <person name="Zhou H."/>
            <person name="Zhou W."/>
            <person name="Yu Q."/>
            <person name="An N."/>
            <person name="Chen Y."/>
            <person name="Cai Q."/>
            <person name="Wang B."/>
            <person name="Liu B."/>
            <person name="Min J."/>
            <person name="Huang Y."/>
            <person name="Wu H."/>
            <person name="Li Z."/>
            <person name="Zhang Y."/>
            <person name="Yin Y."/>
            <person name="Song W."/>
            <person name="Jiang J."/>
            <person name="Jackson S.A."/>
            <person name="Wing R.A."/>
            <person name="Wang J."/>
            <person name="Chen M."/>
        </authorList>
    </citation>
    <scope>NUCLEOTIDE SEQUENCE [LARGE SCALE GENOMIC DNA]</scope>
    <source>
        <strain evidence="2">cv. IRGC 101232</strain>
    </source>
</reference>
<reference evidence="2" key="2">
    <citation type="submission" date="2013-04" db="UniProtKB">
        <authorList>
            <consortium name="EnsemblPlants"/>
        </authorList>
    </citation>
    <scope>IDENTIFICATION</scope>
</reference>
<keyword evidence="1" id="KW-1133">Transmembrane helix</keyword>
<keyword evidence="1" id="KW-0472">Membrane</keyword>
<keyword evidence="3" id="KW-1185">Reference proteome</keyword>
<evidence type="ECO:0000313" key="3">
    <source>
        <dbReference type="Proteomes" id="UP000006038"/>
    </source>
</evidence>
<proteinExistence type="predicted"/>
<dbReference type="HOGENOM" id="CLU_3056642_0_0_1"/>
<protein>
    <submittedName>
        <fullName evidence="2">Uncharacterized protein</fullName>
    </submittedName>
</protein>
<keyword evidence="1" id="KW-0812">Transmembrane</keyword>
<feature type="transmembrane region" description="Helical" evidence="1">
    <location>
        <begin position="15"/>
        <end position="35"/>
    </location>
</feature>